<dbReference type="AlphaFoldDB" id="A0A1F6WWN5"/>
<evidence type="ECO:0000259" key="2">
    <source>
        <dbReference type="PROSITE" id="PS50164"/>
    </source>
</evidence>
<dbReference type="STRING" id="1801770.A3A01_02575"/>
<dbReference type="Gene3D" id="3.40.1440.10">
    <property type="entry name" value="GIY-YIG endonuclease"/>
    <property type="match status" value="1"/>
</dbReference>
<gene>
    <name evidence="3" type="ORF">A3A01_02575</name>
</gene>
<evidence type="ECO:0000313" key="3">
    <source>
        <dbReference type="EMBL" id="OGI86165.1"/>
    </source>
</evidence>
<dbReference type="PANTHER" id="PTHR34477">
    <property type="entry name" value="UPF0213 PROTEIN YHBQ"/>
    <property type="match status" value="1"/>
</dbReference>
<comment type="similarity">
    <text evidence="1">Belongs to the UPF0213 family.</text>
</comment>
<evidence type="ECO:0000256" key="1">
    <source>
        <dbReference type="ARBA" id="ARBA00007435"/>
    </source>
</evidence>
<dbReference type="EMBL" id="MFUU01000009">
    <property type="protein sequence ID" value="OGI86165.1"/>
    <property type="molecule type" value="Genomic_DNA"/>
</dbReference>
<accession>A0A1F6WWN5</accession>
<dbReference type="PROSITE" id="PS50164">
    <property type="entry name" value="GIY_YIG"/>
    <property type="match status" value="1"/>
</dbReference>
<dbReference type="CDD" id="cd10449">
    <property type="entry name" value="GIY-YIG_SLX1_like"/>
    <property type="match status" value="1"/>
</dbReference>
<dbReference type="Pfam" id="PF01541">
    <property type="entry name" value="GIY-YIG"/>
    <property type="match status" value="1"/>
</dbReference>
<organism evidence="3 4">
    <name type="scientific">Candidatus Nomurabacteria bacterium RIFCSPLOWO2_01_FULL_39_17</name>
    <dbReference type="NCBI Taxonomy" id="1801770"/>
    <lineage>
        <taxon>Bacteria</taxon>
        <taxon>Candidatus Nomuraibacteriota</taxon>
    </lineage>
</organism>
<dbReference type="SUPFAM" id="SSF82771">
    <property type="entry name" value="GIY-YIG endonuclease"/>
    <property type="match status" value="1"/>
</dbReference>
<dbReference type="Proteomes" id="UP000179352">
    <property type="component" value="Unassembled WGS sequence"/>
</dbReference>
<dbReference type="PANTHER" id="PTHR34477:SF5">
    <property type="entry name" value="BSL5627 PROTEIN"/>
    <property type="match status" value="1"/>
</dbReference>
<reference evidence="3 4" key="1">
    <citation type="journal article" date="2016" name="Nat. Commun.">
        <title>Thousands of microbial genomes shed light on interconnected biogeochemical processes in an aquifer system.</title>
        <authorList>
            <person name="Anantharaman K."/>
            <person name="Brown C.T."/>
            <person name="Hug L.A."/>
            <person name="Sharon I."/>
            <person name="Castelle C.J."/>
            <person name="Probst A.J."/>
            <person name="Thomas B.C."/>
            <person name="Singh A."/>
            <person name="Wilkins M.J."/>
            <person name="Karaoz U."/>
            <person name="Brodie E.L."/>
            <person name="Williams K.H."/>
            <person name="Hubbard S.S."/>
            <person name="Banfield J.F."/>
        </authorList>
    </citation>
    <scope>NUCLEOTIDE SEQUENCE [LARGE SCALE GENOMIC DNA]</scope>
</reference>
<name>A0A1F6WWN5_9BACT</name>
<sequence>MFYLYILYSTKNGRYYVGSCENINKRLRQHNLGLVRSTKFYLPWKIVYTEEYKTLSEARKREYQVKSWKKRVAIEKLINGLNLKKSRIHDSD</sequence>
<proteinExistence type="inferred from homology"/>
<dbReference type="SMART" id="SM00465">
    <property type="entry name" value="GIYc"/>
    <property type="match status" value="1"/>
</dbReference>
<dbReference type="InterPro" id="IPR050190">
    <property type="entry name" value="UPF0213_domain"/>
</dbReference>
<comment type="caution">
    <text evidence="3">The sequence shown here is derived from an EMBL/GenBank/DDBJ whole genome shotgun (WGS) entry which is preliminary data.</text>
</comment>
<dbReference type="InterPro" id="IPR000305">
    <property type="entry name" value="GIY-YIG_endonuc"/>
</dbReference>
<dbReference type="InterPro" id="IPR035901">
    <property type="entry name" value="GIY-YIG_endonuc_sf"/>
</dbReference>
<feature type="domain" description="GIY-YIG" evidence="2">
    <location>
        <begin position="1"/>
        <end position="76"/>
    </location>
</feature>
<protein>
    <recommendedName>
        <fullName evidence="2">GIY-YIG domain-containing protein</fullName>
    </recommendedName>
</protein>
<evidence type="ECO:0000313" key="4">
    <source>
        <dbReference type="Proteomes" id="UP000179352"/>
    </source>
</evidence>